<reference evidence="1 2" key="1">
    <citation type="journal article" date="2016" name="Nat. Commun.">
        <title>Thousands of microbial genomes shed light on interconnected biogeochemical processes in an aquifer system.</title>
        <authorList>
            <person name="Anantharaman K."/>
            <person name="Brown C.T."/>
            <person name="Hug L.A."/>
            <person name="Sharon I."/>
            <person name="Castelle C.J."/>
            <person name="Probst A.J."/>
            <person name="Thomas B.C."/>
            <person name="Singh A."/>
            <person name="Wilkins M.J."/>
            <person name="Karaoz U."/>
            <person name="Brodie E.L."/>
            <person name="Williams K.H."/>
            <person name="Hubbard S.S."/>
            <person name="Banfield J.F."/>
        </authorList>
    </citation>
    <scope>NUCLEOTIDE SEQUENCE [LARGE SCALE GENOMIC DNA]</scope>
</reference>
<evidence type="ECO:0000313" key="1">
    <source>
        <dbReference type="EMBL" id="OGH84993.1"/>
    </source>
</evidence>
<dbReference type="Proteomes" id="UP000178349">
    <property type="component" value="Unassembled WGS sequence"/>
</dbReference>
<sequence length="72" mass="7911">MSNNYRGDGVVIGDIGIDPEHDAYSVSDDVELPESTMAGVCPHGFLPDERCRLCAGEIDAEYTNLLKTPRRK</sequence>
<proteinExistence type="predicted"/>
<gene>
    <name evidence="1" type="ORF">A2493_01420</name>
</gene>
<dbReference type="AlphaFoldDB" id="A0A1F6NML8"/>
<comment type="caution">
    <text evidence="1">The sequence shown here is derived from an EMBL/GenBank/DDBJ whole genome shotgun (WGS) entry which is preliminary data.</text>
</comment>
<evidence type="ECO:0000313" key="2">
    <source>
        <dbReference type="Proteomes" id="UP000178349"/>
    </source>
</evidence>
<name>A0A1F6NML8_9BACT</name>
<dbReference type="EMBL" id="MFQW01000051">
    <property type="protein sequence ID" value="OGH84993.1"/>
    <property type="molecule type" value="Genomic_DNA"/>
</dbReference>
<accession>A0A1F6NML8</accession>
<protein>
    <submittedName>
        <fullName evidence="1">Uncharacterized protein</fullName>
    </submittedName>
</protein>
<organism evidence="1 2">
    <name type="scientific">Candidatus Magasanikbacteria bacterium RIFOXYC12_FULL_33_11</name>
    <dbReference type="NCBI Taxonomy" id="1798701"/>
    <lineage>
        <taxon>Bacteria</taxon>
        <taxon>Candidatus Magasanikiibacteriota</taxon>
    </lineage>
</organism>